<gene>
    <name evidence="4" type="ORF">Tco_0940540</name>
</gene>
<feature type="compositionally biased region" description="Basic and acidic residues" evidence="2">
    <location>
        <begin position="18"/>
        <end position="27"/>
    </location>
</feature>
<dbReference type="SUPFAM" id="SSF47923">
    <property type="entry name" value="Ypt/Rab-GAP domain of gyp1p"/>
    <property type="match status" value="1"/>
</dbReference>
<sequence length="424" mass="48801">MSRDRSRSPGLAKRFRSKDRVSYRDAPYKRDRPAYQQDYLCNKCRRPGYFARDCPNAIVYNNCGLPDHLAAECTSTTMCSICKESAHQPLVCHMCGKVADCTNYKACKNCQKIGHLAHECKNDPICNICSISGHVARQCPKSNLPSLSCHVKSRESNFLGVVGSSLREDPFRDMVCRNCGLSGPISRDCLDVVRIDRALVYYENKVNQTKLWVVLAIYTWVDDAIGYLQGMNDICYSMVADLKLLKEETYKFESRYMDNLDLKTRFAHFDNLIENYTKRERACALVQILSLYKFEHKNWEVETNSTSTTPIVDKIKNMKKLIINRKVTLVDDDGKPLKRVDYPGDHDSEDEVQSVDNDMARSMASERVGFGTKSFLKQRRDSYENGDYDEDPYDDDIYEGQDFPDKIQDICDNLDIRVRGRKKK</sequence>
<name>A0ABQ5DNX0_9ASTR</name>
<feature type="region of interest" description="Disordered" evidence="2">
    <location>
        <begin position="1"/>
        <end position="27"/>
    </location>
</feature>
<evidence type="ECO:0000256" key="1">
    <source>
        <dbReference type="PROSITE-ProRule" id="PRU00047"/>
    </source>
</evidence>
<dbReference type="SUPFAM" id="SSF57756">
    <property type="entry name" value="Retrovirus zinc finger-like domains"/>
    <property type="match status" value="2"/>
</dbReference>
<dbReference type="Gene3D" id="1.10.8.270">
    <property type="entry name" value="putative rabgap domain of human tbc1 domain family member 14 like domains"/>
    <property type="match status" value="1"/>
</dbReference>
<dbReference type="InterPro" id="IPR035969">
    <property type="entry name" value="Rab-GAP_TBC_sf"/>
</dbReference>
<proteinExistence type="predicted"/>
<accession>A0ABQ5DNX0</accession>
<keyword evidence="1" id="KW-0862">Zinc</keyword>
<dbReference type="Proteomes" id="UP001151760">
    <property type="component" value="Unassembled WGS sequence"/>
</dbReference>
<dbReference type="Pfam" id="PF00098">
    <property type="entry name" value="zf-CCHC"/>
    <property type="match status" value="1"/>
</dbReference>
<reference evidence="4" key="2">
    <citation type="submission" date="2022-01" db="EMBL/GenBank/DDBJ databases">
        <authorList>
            <person name="Yamashiro T."/>
            <person name="Shiraishi A."/>
            <person name="Satake H."/>
            <person name="Nakayama K."/>
        </authorList>
    </citation>
    <scope>NUCLEOTIDE SEQUENCE</scope>
</reference>
<keyword evidence="5" id="KW-1185">Reference proteome</keyword>
<organism evidence="4 5">
    <name type="scientific">Tanacetum coccineum</name>
    <dbReference type="NCBI Taxonomy" id="301880"/>
    <lineage>
        <taxon>Eukaryota</taxon>
        <taxon>Viridiplantae</taxon>
        <taxon>Streptophyta</taxon>
        <taxon>Embryophyta</taxon>
        <taxon>Tracheophyta</taxon>
        <taxon>Spermatophyta</taxon>
        <taxon>Magnoliopsida</taxon>
        <taxon>eudicotyledons</taxon>
        <taxon>Gunneridae</taxon>
        <taxon>Pentapetalae</taxon>
        <taxon>asterids</taxon>
        <taxon>campanulids</taxon>
        <taxon>Asterales</taxon>
        <taxon>Asteraceae</taxon>
        <taxon>Asteroideae</taxon>
        <taxon>Anthemideae</taxon>
        <taxon>Anthemidinae</taxon>
        <taxon>Tanacetum</taxon>
    </lineage>
</organism>
<comment type="caution">
    <text evidence="4">The sequence shown here is derived from an EMBL/GenBank/DDBJ whole genome shotgun (WGS) entry which is preliminary data.</text>
</comment>
<dbReference type="EMBL" id="BQNB010015496">
    <property type="protein sequence ID" value="GJT40675.1"/>
    <property type="molecule type" value="Genomic_DNA"/>
</dbReference>
<dbReference type="Pfam" id="PF00566">
    <property type="entry name" value="RabGAP-TBC"/>
    <property type="match status" value="1"/>
</dbReference>
<dbReference type="PANTHER" id="PTHR47103">
    <property type="entry name" value="DNA-BINDING PROTEIN"/>
    <property type="match status" value="1"/>
</dbReference>
<keyword evidence="1" id="KW-0479">Metal-binding</keyword>
<protein>
    <submittedName>
        <fullName evidence="4">Zinc finger protein GIS2-like protein</fullName>
    </submittedName>
</protein>
<dbReference type="InterPro" id="IPR036875">
    <property type="entry name" value="Znf_CCHC_sf"/>
</dbReference>
<feature type="domain" description="CCHC-type" evidence="3">
    <location>
        <begin position="126"/>
        <end position="141"/>
    </location>
</feature>
<dbReference type="Gene3D" id="4.10.60.10">
    <property type="entry name" value="Zinc finger, CCHC-type"/>
    <property type="match status" value="2"/>
</dbReference>
<reference evidence="4" key="1">
    <citation type="journal article" date="2022" name="Int. J. Mol. Sci.">
        <title>Draft Genome of Tanacetum Coccineum: Genomic Comparison of Closely Related Tanacetum-Family Plants.</title>
        <authorList>
            <person name="Yamashiro T."/>
            <person name="Shiraishi A."/>
            <person name="Nakayama K."/>
            <person name="Satake H."/>
        </authorList>
    </citation>
    <scope>NUCLEOTIDE SEQUENCE</scope>
</reference>
<dbReference type="InterPro" id="IPR000195">
    <property type="entry name" value="Rab-GAP-TBC_dom"/>
</dbReference>
<dbReference type="SMART" id="SM00343">
    <property type="entry name" value="ZnF_C2HC"/>
    <property type="match status" value="6"/>
</dbReference>
<dbReference type="PROSITE" id="PS50158">
    <property type="entry name" value="ZF_CCHC"/>
    <property type="match status" value="3"/>
</dbReference>
<dbReference type="PANTHER" id="PTHR47103:SF5">
    <property type="entry name" value="DNA-BINDING PROTEIN HEXBP-LIKE"/>
    <property type="match status" value="1"/>
</dbReference>
<evidence type="ECO:0000259" key="3">
    <source>
        <dbReference type="PROSITE" id="PS50158"/>
    </source>
</evidence>
<keyword evidence="1" id="KW-0863">Zinc-finger</keyword>
<feature type="domain" description="CCHC-type" evidence="3">
    <location>
        <begin position="107"/>
        <end position="122"/>
    </location>
</feature>
<feature type="domain" description="CCHC-type" evidence="3">
    <location>
        <begin position="41"/>
        <end position="56"/>
    </location>
</feature>
<evidence type="ECO:0000256" key="2">
    <source>
        <dbReference type="SAM" id="MobiDB-lite"/>
    </source>
</evidence>
<evidence type="ECO:0000313" key="4">
    <source>
        <dbReference type="EMBL" id="GJT40675.1"/>
    </source>
</evidence>
<evidence type="ECO:0000313" key="5">
    <source>
        <dbReference type="Proteomes" id="UP001151760"/>
    </source>
</evidence>
<dbReference type="InterPro" id="IPR001878">
    <property type="entry name" value="Znf_CCHC"/>
</dbReference>